<protein>
    <submittedName>
        <fullName evidence="2">Uncharacterized protein</fullName>
    </submittedName>
</protein>
<evidence type="ECO:0000313" key="3">
    <source>
        <dbReference type="Proteomes" id="UP001565368"/>
    </source>
</evidence>
<keyword evidence="1" id="KW-1133">Transmembrane helix</keyword>
<dbReference type="GeneID" id="95989698"/>
<evidence type="ECO:0000256" key="1">
    <source>
        <dbReference type="SAM" id="Phobius"/>
    </source>
</evidence>
<gene>
    <name evidence="2" type="ORF">Q8F55_008655</name>
</gene>
<name>A0ABR3PRQ3_9TREE</name>
<organism evidence="2 3">
    <name type="scientific">Vanrija albida</name>
    <dbReference type="NCBI Taxonomy" id="181172"/>
    <lineage>
        <taxon>Eukaryota</taxon>
        <taxon>Fungi</taxon>
        <taxon>Dikarya</taxon>
        <taxon>Basidiomycota</taxon>
        <taxon>Agaricomycotina</taxon>
        <taxon>Tremellomycetes</taxon>
        <taxon>Trichosporonales</taxon>
        <taxon>Trichosporonaceae</taxon>
        <taxon>Vanrija</taxon>
    </lineage>
</organism>
<keyword evidence="1" id="KW-0472">Membrane</keyword>
<accession>A0ABR3PRQ3</accession>
<comment type="caution">
    <text evidence="2">The sequence shown here is derived from an EMBL/GenBank/DDBJ whole genome shotgun (WGS) entry which is preliminary data.</text>
</comment>
<keyword evidence="3" id="KW-1185">Reference proteome</keyword>
<reference evidence="2 3" key="1">
    <citation type="submission" date="2023-08" db="EMBL/GenBank/DDBJ databases">
        <title>Annotated Genome Sequence of Vanrija albida AlHP1.</title>
        <authorList>
            <person name="Herzog R."/>
        </authorList>
    </citation>
    <scope>NUCLEOTIDE SEQUENCE [LARGE SCALE GENOMIC DNA]</scope>
    <source>
        <strain evidence="2 3">AlHP1</strain>
    </source>
</reference>
<dbReference type="RefSeq" id="XP_069204976.1">
    <property type="nucleotide sequence ID" value="XM_069357039.1"/>
</dbReference>
<feature type="transmembrane region" description="Helical" evidence="1">
    <location>
        <begin position="49"/>
        <end position="72"/>
    </location>
</feature>
<evidence type="ECO:0000313" key="2">
    <source>
        <dbReference type="EMBL" id="KAL1405032.1"/>
    </source>
</evidence>
<keyword evidence="1" id="KW-0812">Transmembrane</keyword>
<proteinExistence type="predicted"/>
<dbReference type="EMBL" id="JBBXJM010000007">
    <property type="protein sequence ID" value="KAL1405032.1"/>
    <property type="molecule type" value="Genomic_DNA"/>
</dbReference>
<feature type="transmembrane region" description="Helical" evidence="1">
    <location>
        <begin position="21"/>
        <end position="43"/>
    </location>
</feature>
<sequence>MEAQLVPEDRQRRVEERDGDVYIGCVVWIAFGDAIKAAAWTLLKKSLLGYLYTIVALSDLAFLVTTGIIRVIMFGVMVLRWLDDPTFVWGDTGASMGARMCMVPEVAFLLAVADVHGQCSVYP</sequence>
<dbReference type="Proteomes" id="UP001565368">
    <property type="component" value="Unassembled WGS sequence"/>
</dbReference>